<evidence type="ECO:0000259" key="5">
    <source>
        <dbReference type="PROSITE" id="PS50977"/>
    </source>
</evidence>
<dbReference type="RefSeq" id="WP_378242672.1">
    <property type="nucleotide sequence ID" value="NZ_JBHSKF010000001.1"/>
</dbReference>
<dbReference type="SUPFAM" id="SSF48498">
    <property type="entry name" value="Tetracyclin repressor-like, C-terminal domain"/>
    <property type="match status" value="1"/>
</dbReference>
<sequence>MARPKTISDERILDASAQVISRVGPGFTLAMVAGEAGVSVGTVAGRFGSKAGLLRALTEHTTATVAADMRAAFDAQVEPVDGLRAALVHTYLNLGDAEQAGNNLSQLGVDLQDPVLRELLGLHYAAMREELLRACRAAAPALPGMPAPERAARVLLSLANGACVDWSIRPLGTLADRLGDDVDAVLDAWRRCEERT</sequence>
<gene>
    <name evidence="6" type="ORF">ACFPM7_00905</name>
</gene>
<evidence type="ECO:0000256" key="4">
    <source>
        <dbReference type="PROSITE-ProRule" id="PRU00335"/>
    </source>
</evidence>
<feature type="domain" description="HTH tetR-type" evidence="5">
    <location>
        <begin position="6"/>
        <end position="65"/>
    </location>
</feature>
<protein>
    <submittedName>
        <fullName evidence="6">TetR/AcrR family transcriptional regulator</fullName>
    </submittedName>
</protein>
<feature type="DNA-binding region" description="H-T-H motif" evidence="4">
    <location>
        <begin position="28"/>
        <end position="47"/>
    </location>
</feature>
<dbReference type="EMBL" id="JBHSKF010000001">
    <property type="protein sequence ID" value="MFC5285596.1"/>
    <property type="molecule type" value="Genomic_DNA"/>
</dbReference>
<keyword evidence="2 4" id="KW-0238">DNA-binding</keyword>
<dbReference type="Proteomes" id="UP001596157">
    <property type="component" value="Unassembled WGS sequence"/>
</dbReference>
<comment type="caution">
    <text evidence="6">The sequence shown here is derived from an EMBL/GenBank/DDBJ whole genome shotgun (WGS) entry which is preliminary data.</text>
</comment>
<dbReference type="PANTHER" id="PTHR47506:SF6">
    <property type="entry name" value="HTH-TYPE TRANSCRIPTIONAL REPRESSOR NEMR"/>
    <property type="match status" value="1"/>
</dbReference>
<dbReference type="PANTHER" id="PTHR47506">
    <property type="entry name" value="TRANSCRIPTIONAL REGULATORY PROTEIN"/>
    <property type="match status" value="1"/>
</dbReference>
<evidence type="ECO:0000313" key="6">
    <source>
        <dbReference type="EMBL" id="MFC5285596.1"/>
    </source>
</evidence>
<keyword evidence="1" id="KW-0805">Transcription regulation</keyword>
<evidence type="ECO:0000256" key="2">
    <source>
        <dbReference type="ARBA" id="ARBA00023125"/>
    </source>
</evidence>
<dbReference type="PROSITE" id="PS50977">
    <property type="entry name" value="HTH_TETR_2"/>
    <property type="match status" value="1"/>
</dbReference>
<accession>A0ABW0EG31</accession>
<organism evidence="6 7">
    <name type="scientific">Actinokineospora guangxiensis</name>
    <dbReference type="NCBI Taxonomy" id="1490288"/>
    <lineage>
        <taxon>Bacteria</taxon>
        <taxon>Bacillati</taxon>
        <taxon>Actinomycetota</taxon>
        <taxon>Actinomycetes</taxon>
        <taxon>Pseudonocardiales</taxon>
        <taxon>Pseudonocardiaceae</taxon>
        <taxon>Actinokineospora</taxon>
    </lineage>
</organism>
<dbReference type="SUPFAM" id="SSF46689">
    <property type="entry name" value="Homeodomain-like"/>
    <property type="match status" value="1"/>
</dbReference>
<dbReference type="InterPro" id="IPR001647">
    <property type="entry name" value="HTH_TetR"/>
</dbReference>
<dbReference type="Gene3D" id="1.10.357.10">
    <property type="entry name" value="Tetracycline Repressor, domain 2"/>
    <property type="match status" value="1"/>
</dbReference>
<keyword evidence="3" id="KW-0804">Transcription</keyword>
<evidence type="ECO:0000256" key="3">
    <source>
        <dbReference type="ARBA" id="ARBA00023163"/>
    </source>
</evidence>
<reference evidence="7" key="1">
    <citation type="journal article" date="2019" name="Int. J. Syst. Evol. Microbiol.">
        <title>The Global Catalogue of Microorganisms (GCM) 10K type strain sequencing project: providing services to taxonomists for standard genome sequencing and annotation.</title>
        <authorList>
            <consortium name="The Broad Institute Genomics Platform"/>
            <consortium name="The Broad Institute Genome Sequencing Center for Infectious Disease"/>
            <person name="Wu L."/>
            <person name="Ma J."/>
        </authorList>
    </citation>
    <scope>NUCLEOTIDE SEQUENCE [LARGE SCALE GENOMIC DNA]</scope>
    <source>
        <strain evidence="7">CCUG 59778</strain>
    </source>
</reference>
<name>A0ABW0EG31_9PSEU</name>
<dbReference type="InterPro" id="IPR036271">
    <property type="entry name" value="Tet_transcr_reg_TetR-rel_C_sf"/>
</dbReference>
<proteinExistence type="predicted"/>
<dbReference type="Pfam" id="PF00440">
    <property type="entry name" value="TetR_N"/>
    <property type="match status" value="1"/>
</dbReference>
<evidence type="ECO:0000313" key="7">
    <source>
        <dbReference type="Proteomes" id="UP001596157"/>
    </source>
</evidence>
<keyword evidence="7" id="KW-1185">Reference proteome</keyword>
<evidence type="ECO:0000256" key="1">
    <source>
        <dbReference type="ARBA" id="ARBA00023015"/>
    </source>
</evidence>
<dbReference type="InterPro" id="IPR009057">
    <property type="entry name" value="Homeodomain-like_sf"/>
</dbReference>